<dbReference type="SUPFAM" id="SSF51215">
    <property type="entry name" value="Regulatory protein AraC"/>
    <property type="match status" value="1"/>
</dbReference>
<dbReference type="Proteomes" id="UP000634134">
    <property type="component" value="Unassembled WGS sequence"/>
</dbReference>
<dbReference type="SMART" id="SM00342">
    <property type="entry name" value="HTH_ARAC"/>
    <property type="match status" value="1"/>
</dbReference>
<evidence type="ECO:0000256" key="2">
    <source>
        <dbReference type="ARBA" id="ARBA00023125"/>
    </source>
</evidence>
<protein>
    <submittedName>
        <fullName evidence="5">AraC family transcriptional regulator</fullName>
    </submittedName>
</protein>
<comment type="caution">
    <text evidence="5">The sequence shown here is derived from an EMBL/GenBank/DDBJ whole genome shotgun (WGS) entry which is preliminary data.</text>
</comment>
<proteinExistence type="predicted"/>
<dbReference type="PANTHER" id="PTHR43280">
    <property type="entry name" value="ARAC-FAMILY TRANSCRIPTIONAL REGULATOR"/>
    <property type="match status" value="1"/>
</dbReference>
<evidence type="ECO:0000256" key="3">
    <source>
        <dbReference type="ARBA" id="ARBA00023163"/>
    </source>
</evidence>
<dbReference type="PROSITE" id="PS01124">
    <property type="entry name" value="HTH_ARAC_FAMILY_2"/>
    <property type="match status" value="1"/>
</dbReference>
<feature type="domain" description="HTH araC/xylS-type" evidence="4">
    <location>
        <begin position="185"/>
        <end position="283"/>
    </location>
</feature>
<dbReference type="InterPro" id="IPR018060">
    <property type="entry name" value="HTH_AraC"/>
</dbReference>
<dbReference type="InterPro" id="IPR003313">
    <property type="entry name" value="AraC-bd"/>
</dbReference>
<dbReference type="PANTHER" id="PTHR43280:SF32">
    <property type="entry name" value="TRANSCRIPTIONAL REGULATORY PROTEIN"/>
    <property type="match status" value="1"/>
</dbReference>
<evidence type="ECO:0000313" key="6">
    <source>
        <dbReference type="Proteomes" id="UP000634134"/>
    </source>
</evidence>
<organism evidence="5 6">
    <name type="scientific">Dyadobacter subterraneus</name>
    <dbReference type="NCBI Taxonomy" id="2773304"/>
    <lineage>
        <taxon>Bacteria</taxon>
        <taxon>Pseudomonadati</taxon>
        <taxon>Bacteroidota</taxon>
        <taxon>Cytophagia</taxon>
        <taxon>Cytophagales</taxon>
        <taxon>Spirosomataceae</taxon>
        <taxon>Dyadobacter</taxon>
    </lineage>
</organism>
<dbReference type="InterPro" id="IPR009057">
    <property type="entry name" value="Homeodomain-like_sf"/>
</dbReference>
<evidence type="ECO:0000313" key="5">
    <source>
        <dbReference type="EMBL" id="MBE9464016.1"/>
    </source>
</evidence>
<name>A0ABR9WI34_9BACT</name>
<evidence type="ECO:0000259" key="4">
    <source>
        <dbReference type="PROSITE" id="PS01124"/>
    </source>
</evidence>
<keyword evidence="2" id="KW-0238">DNA-binding</keyword>
<reference evidence="6" key="1">
    <citation type="submission" date="2023-07" db="EMBL/GenBank/DDBJ databases">
        <title>Dyadobacter sp. nov 'subterranea' isolated from contaminted grondwater.</title>
        <authorList>
            <person name="Szabo I."/>
            <person name="Al-Omari J."/>
            <person name="Szerdahelyi S.G."/>
            <person name="Rado J."/>
        </authorList>
    </citation>
    <scope>NUCLEOTIDE SEQUENCE [LARGE SCALE GENOMIC DNA]</scope>
    <source>
        <strain evidence="6">UP-52</strain>
    </source>
</reference>
<evidence type="ECO:0000256" key="1">
    <source>
        <dbReference type="ARBA" id="ARBA00023015"/>
    </source>
</evidence>
<sequence>MKQKKDIPILLLKEITRHGLKITRYKELDDQDILFKAAHRDDHYIFVFQLQGTSRIMVDFKEIALEGCAILCILPGQVHRGVSADKVEALFIAIETALIKDSLRHIFEEKVPQQAITHLAENDSILLEQSIDLLVALSEHADKGSLQLEIIRSLTDTCTGMIACEFDAVEDSNYGSTLRSVIITKQFKRYLSQSYHIERTPSGYAKRLNISASYLNEVVKQVTGFSASYWIQQQVIMEAKRVLFYTDYSVKEISSILGFEDQHYFSRFFKKGTGMSPMIFKQQYRK</sequence>
<dbReference type="EMBL" id="JACYGY010000001">
    <property type="protein sequence ID" value="MBE9464016.1"/>
    <property type="molecule type" value="Genomic_DNA"/>
</dbReference>
<dbReference type="SUPFAM" id="SSF46689">
    <property type="entry name" value="Homeodomain-like"/>
    <property type="match status" value="1"/>
</dbReference>
<dbReference type="Gene3D" id="1.10.10.60">
    <property type="entry name" value="Homeodomain-like"/>
    <property type="match status" value="1"/>
</dbReference>
<gene>
    <name evidence="5" type="ORF">IEE83_19195</name>
</gene>
<keyword evidence="1" id="KW-0805">Transcription regulation</keyword>
<dbReference type="Pfam" id="PF12833">
    <property type="entry name" value="HTH_18"/>
    <property type="match status" value="1"/>
</dbReference>
<keyword evidence="6" id="KW-1185">Reference proteome</keyword>
<dbReference type="InterPro" id="IPR037923">
    <property type="entry name" value="HTH-like"/>
</dbReference>
<dbReference type="RefSeq" id="WP_194122100.1">
    <property type="nucleotide sequence ID" value="NZ_JACYGY010000001.1"/>
</dbReference>
<accession>A0ABR9WI34</accession>
<dbReference type="Pfam" id="PF02311">
    <property type="entry name" value="AraC_binding"/>
    <property type="match status" value="1"/>
</dbReference>
<keyword evidence="3" id="KW-0804">Transcription</keyword>